<feature type="chain" id="PRO_5036850294" evidence="1">
    <location>
        <begin position="20"/>
        <end position="84"/>
    </location>
</feature>
<name>A0A917MJH8_9HYPH</name>
<evidence type="ECO:0000256" key="1">
    <source>
        <dbReference type="SAM" id="SignalP"/>
    </source>
</evidence>
<keyword evidence="1" id="KW-0732">Signal</keyword>
<dbReference type="AlphaFoldDB" id="A0A917MJH8"/>
<evidence type="ECO:0000313" key="3">
    <source>
        <dbReference type="Proteomes" id="UP000603912"/>
    </source>
</evidence>
<proteinExistence type="predicted"/>
<reference evidence="2" key="2">
    <citation type="submission" date="2020-09" db="EMBL/GenBank/DDBJ databases">
        <authorList>
            <person name="Sun Q."/>
            <person name="Zhou Y."/>
        </authorList>
    </citation>
    <scope>NUCLEOTIDE SEQUENCE</scope>
    <source>
        <strain evidence="2">CGMCC 1.12214</strain>
    </source>
</reference>
<organism evidence="2 3">
    <name type="scientific">Alsobacter metallidurans</name>
    <dbReference type="NCBI Taxonomy" id="340221"/>
    <lineage>
        <taxon>Bacteria</taxon>
        <taxon>Pseudomonadati</taxon>
        <taxon>Pseudomonadota</taxon>
        <taxon>Alphaproteobacteria</taxon>
        <taxon>Hyphomicrobiales</taxon>
        <taxon>Alsobacteraceae</taxon>
        <taxon>Alsobacter</taxon>
    </lineage>
</organism>
<sequence length="84" mass="8916">MKLFAIALAATLAATVAHAQDTTVIKKEGMMGNKTTKVIRHSDDSDVSVRRKTVVRTGSVGCSTKTVKKTNDMGDTVTKSKSSC</sequence>
<comment type="caution">
    <text evidence="2">The sequence shown here is derived from an EMBL/GenBank/DDBJ whole genome shotgun (WGS) entry which is preliminary data.</text>
</comment>
<evidence type="ECO:0000313" key="2">
    <source>
        <dbReference type="EMBL" id="GGH29262.1"/>
    </source>
</evidence>
<reference evidence="2" key="1">
    <citation type="journal article" date="2014" name="Int. J. Syst. Evol. Microbiol.">
        <title>Complete genome sequence of Corynebacterium casei LMG S-19264T (=DSM 44701T), isolated from a smear-ripened cheese.</title>
        <authorList>
            <consortium name="US DOE Joint Genome Institute (JGI-PGF)"/>
            <person name="Walter F."/>
            <person name="Albersmeier A."/>
            <person name="Kalinowski J."/>
            <person name="Ruckert C."/>
        </authorList>
    </citation>
    <scope>NUCLEOTIDE SEQUENCE</scope>
    <source>
        <strain evidence="2">CGMCC 1.12214</strain>
    </source>
</reference>
<gene>
    <name evidence="2" type="ORF">GCM10007036_39060</name>
</gene>
<accession>A0A917MJH8</accession>
<dbReference type="Proteomes" id="UP000603912">
    <property type="component" value="Unassembled WGS sequence"/>
</dbReference>
<protein>
    <submittedName>
        <fullName evidence="2">Uncharacterized protein</fullName>
    </submittedName>
</protein>
<feature type="signal peptide" evidence="1">
    <location>
        <begin position="1"/>
        <end position="19"/>
    </location>
</feature>
<dbReference type="EMBL" id="BMES01000002">
    <property type="protein sequence ID" value="GGH29262.1"/>
    <property type="molecule type" value="Genomic_DNA"/>
</dbReference>
<dbReference type="RefSeq" id="WP_188519344.1">
    <property type="nucleotide sequence ID" value="NZ_BMES01000002.1"/>
</dbReference>
<keyword evidence="3" id="KW-1185">Reference proteome</keyword>